<evidence type="ECO:0000256" key="4">
    <source>
        <dbReference type="ARBA" id="ARBA00022630"/>
    </source>
</evidence>
<comment type="cofactor">
    <cofactor evidence="1">
        <name>FAD</name>
        <dbReference type="ChEBI" id="CHEBI:57692"/>
    </cofactor>
</comment>
<dbReference type="InterPro" id="IPR002938">
    <property type="entry name" value="FAD-bd"/>
</dbReference>
<gene>
    <name evidence="9" type="ORF">NAF29_04275</name>
</gene>
<dbReference type="SUPFAM" id="SSF51905">
    <property type="entry name" value="FAD/NAD(P)-binding domain"/>
    <property type="match status" value="1"/>
</dbReference>
<evidence type="ECO:0000259" key="8">
    <source>
        <dbReference type="Pfam" id="PF01494"/>
    </source>
</evidence>
<evidence type="ECO:0000256" key="3">
    <source>
        <dbReference type="ARBA" id="ARBA00005349"/>
    </source>
</evidence>
<dbReference type="InterPro" id="IPR036188">
    <property type="entry name" value="FAD/NAD-bd_sf"/>
</dbReference>
<reference evidence="9 10" key="1">
    <citation type="journal article" date="2013" name="Antonie Van Leeuwenhoek">
        <title>Echinimonas agarilytica gen. nov., sp. nov., a new gammaproteobacterium isolated from the sea urchin Strongylocentrotus intermedius.</title>
        <authorList>
            <person name="Nedashkovskaya O.I."/>
            <person name="Stenkova A.M."/>
            <person name="Zhukova N.V."/>
            <person name="Van Trappen S."/>
            <person name="Lee J.S."/>
            <person name="Kim S.B."/>
        </authorList>
    </citation>
    <scope>NUCLEOTIDE SEQUENCE [LARGE SCALE GENOMIC DNA]</scope>
    <source>
        <strain evidence="9 10">KMM 6351</strain>
    </source>
</reference>
<dbReference type="EMBL" id="JAMQGP010000001">
    <property type="protein sequence ID" value="MCM2678892.1"/>
    <property type="molecule type" value="Genomic_DNA"/>
</dbReference>
<evidence type="ECO:0000256" key="2">
    <source>
        <dbReference type="ARBA" id="ARBA00004749"/>
    </source>
</evidence>
<comment type="similarity">
    <text evidence="3">Belongs to the UbiH/COQ6 family.</text>
</comment>
<organism evidence="9 10">
    <name type="scientific">Echinimonas agarilytica</name>
    <dbReference type="NCBI Taxonomy" id="1215918"/>
    <lineage>
        <taxon>Bacteria</taxon>
        <taxon>Pseudomonadati</taxon>
        <taxon>Pseudomonadota</taxon>
        <taxon>Gammaproteobacteria</taxon>
        <taxon>Alteromonadales</taxon>
        <taxon>Echinimonadaceae</taxon>
        <taxon>Echinimonas</taxon>
    </lineage>
</organism>
<accession>A0AA42B6K8</accession>
<evidence type="ECO:0000256" key="6">
    <source>
        <dbReference type="ARBA" id="ARBA00023002"/>
    </source>
</evidence>
<dbReference type="Proteomes" id="UP001165393">
    <property type="component" value="Unassembled WGS sequence"/>
</dbReference>
<dbReference type="Pfam" id="PF01494">
    <property type="entry name" value="FAD_binding_3"/>
    <property type="match status" value="1"/>
</dbReference>
<feature type="domain" description="FAD-binding" evidence="8">
    <location>
        <begin position="4"/>
        <end position="333"/>
    </location>
</feature>
<keyword evidence="4" id="KW-0285">Flavoprotein</keyword>
<evidence type="ECO:0000256" key="7">
    <source>
        <dbReference type="ARBA" id="ARBA00023033"/>
    </source>
</evidence>
<dbReference type="RefSeq" id="WP_251260240.1">
    <property type="nucleotide sequence ID" value="NZ_JAMQGP010000001.1"/>
</dbReference>
<keyword evidence="7" id="KW-0503">Monooxygenase</keyword>
<comment type="caution">
    <text evidence="9">The sequence shown here is derived from an EMBL/GenBank/DDBJ whole genome shotgun (WGS) entry which is preliminary data.</text>
</comment>
<protein>
    <submittedName>
        <fullName evidence="9">FAD-dependent oxidoreductase</fullName>
    </submittedName>
</protein>
<keyword evidence="10" id="KW-1185">Reference proteome</keyword>
<dbReference type="InterPro" id="IPR010971">
    <property type="entry name" value="UbiH/COQ6"/>
</dbReference>
<sequence length="401" mass="43164">MNSVDIIVVGGGMVGLSAALSAANNGYQVAVADAAPAPQKASDAISNRVSAINLNSQHWLTQLGAWQGIEAQRATPFQWMHVWQSDQPGEVTLKGSDLAGQTGASELGHIVENNVVASALHQQAQAHANIQLFQHVQCQQLNLGEREAWLTLEDGTMLGAQLVVAADGANSWCRQQASLPITFRDYGHHAIVATVKTQRPHEHCARQAFTEHGPLAFLPLHQPDLCSIVWSVPPEVATEISALDNPAFAKKLTAAFDATLGVCELVSQPTVIPLTMRYARQWLKPRLVLMGDAAHTIHPLAGQGVNLGFGDAQAWAEQLQALANRSNQDEVLDLGDVNHWRGYERARKAAAMEMIAGMDAIKFTFSAHPAPLKTLIGLGMNLVDKAPVIKTQLIKKAMGLV</sequence>
<proteinExistence type="inferred from homology"/>
<keyword evidence="5" id="KW-0274">FAD</keyword>
<evidence type="ECO:0000256" key="1">
    <source>
        <dbReference type="ARBA" id="ARBA00001974"/>
    </source>
</evidence>
<dbReference type="PANTHER" id="PTHR43876:SF7">
    <property type="entry name" value="UBIQUINONE BIOSYNTHESIS MONOOXYGENASE COQ6, MITOCHONDRIAL"/>
    <property type="match status" value="1"/>
</dbReference>
<dbReference type="InterPro" id="IPR051205">
    <property type="entry name" value="UbiH/COQ6_monooxygenase"/>
</dbReference>
<dbReference type="GO" id="GO:0071949">
    <property type="term" value="F:FAD binding"/>
    <property type="evidence" value="ECO:0007669"/>
    <property type="project" value="InterPro"/>
</dbReference>
<dbReference type="AlphaFoldDB" id="A0AA42B6K8"/>
<dbReference type="NCBIfam" id="TIGR01988">
    <property type="entry name" value="Ubi-OHases"/>
    <property type="match status" value="1"/>
</dbReference>
<evidence type="ECO:0000313" key="9">
    <source>
        <dbReference type="EMBL" id="MCM2678892.1"/>
    </source>
</evidence>
<name>A0AA42B6K8_9GAMM</name>
<dbReference type="InterPro" id="IPR018168">
    <property type="entry name" value="Ubi_Hdrlase_CS"/>
</dbReference>
<evidence type="ECO:0000256" key="5">
    <source>
        <dbReference type="ARBA" id="ARBA00022827"/>
    </source>
</evidence>
<dbReference type="Gene3D" id="3.50.50.60">
    <property type="entry name" value="FAD/NAD(P)-binding domain"/>
    <property type="match status" value="2"/>
</dbReference>
<dbReference type="PRINTS" id="PR00420">
    <property type="entry name" value="RNGMNOXGNASE"/>
</dbReference>
<keyword evidence="6" id="KW-0560">Oxidoreductase</keyword>
<dbReference type="PROSITE" id="PS01304">
    <property type="entry name" value="UBIH"/>
    <property type="match status" value="1"/>
</dbReference>
<comment type="pathway">
    <text evidence="2">Cofactor biosynthesis; ubiquinone biosynthesis.</text>
</comment>
<dbReference type="GO" id="GO:0006744">
    <property type="term" value="P:ubiquinone biosynthetic process"/>
    <property type="evidence" value="ECO:0007669"/>
    <property type="project" value="InterPro"/>
</dbReference>
<dbReference type="GO" id="GO:0019168">
    <property type="term" value="F:2-polyprenylphenol 6-hydroxylase activity"/>
    <property type="evidence" value="ECO:0007669"/>
    <property type="project" value="TreeGrafter"/>
</dbReference>
<evidence type="ECO:0000313" key="10">
    <source>
        <dbReference type="Proteomes" id="UP001165393"/>
    </source>
</evidence>
<dbReference type="PANTHER" id="PTHR43876">
    <property type="entry name" value="UBIQUINONE BIOSYNTHESIS MONOOXYGENASE COQ6, MITOCHONDRIAL"/>
    <property type="match status" value="1"/>
</dbReference>